<proteinExistence type="predicted"/>
<reference evidence="1 2" key="1">
    <citation type="submission" date="2018-11" db="EMBL/GenBank/DDBJ databases">
        <authorList>
            <consortium name="Pathogen Informatics"/>
        </authorList>
    </citation>
    <scope>NUCLEOTIDE SEQUENCE [LARGE SCALE GENOMIC DNA]</scope>
</reference>
<organism evidence="1 2">
    <name type="scientific">Gongylonema pulchrum</name>
    <dbReference type="NCBI Taxonomy" id="637853"/>
    <lineage>
        <taxon>Eukaryota</taxon>
        <taxon>Metazoa</taxon>
        <taxon>Ecdysozoa</taxon>
        <taxon>Nematoda</taxon>
        <taxon>Chromadorea</taxon>
        <taxon>Rhabditida</taxon>
        <taxon>Spirurina</taxon>
        <taxon>Spiruromorpha</taxon>
        <taxon>Spiruroidea</taxon>
        <taxon>Gongylonematidae</taxon>
        <taxon>Gongylonema</taxon>
    </lineage>
</organism>
<name>A0A3P6RYT0_9BILA</name>
<keyword evidence="2" id="KW-1185">Reference proteome</keyword>
<protein>
    <recommendedName>
        <fullName evidence="3">Peptidase M12A domain-containing protein</fullName>
    </recommendedName>
</protein>
<dbReference type="OrthoDB" id="5843159at2759"/>
<dbReference type="AlphaFoldDB" id="A0A3P6RYT0"/>
<dbReference type="InterPro" id="IPR024079">
    <property type="entry name" value="MetalloPept_cat_dom_sf"/>
</dbReference>
<evidence type="ECO:0000313" key="1">
    <source>
        <dbReference type="EMBL" id="VDK59415.1"/>
    </source>
</evidence>
<dbReference type="Gene3D" id="3.40.390.10">
    <property type="entry name" value="Collagenase (Catalytic Domain)"/>
    <property type="match status" value="1"/>
</dbReference>
<evidence type="ECO:0008006" key="3">
    <source>
        <dbReference type="Google" id="ProtNLM"/>
    </source>
</evidence>
<gene>
    <name evidence="1" type="ORF">GPUH_LOCUS7720</name>
</gene>
<dbReference type="Proteomes" id="UP000271098">
    <property type="component" value="Unassembled WGS sequence"/>
</dbReference>
<accession>A0A3P6RYT0</accession>
<sequence length="159" mass="18680">MNLTIGSLRPFELSNDLMNLLIWRNYCCLTVMLSKIVDSRTCRLRHKVFGLNTYVPRKTDGVAYDATNSIRTAHQTVYFWPSLTDHERHVLRDAFNEIKRRTCINFEEKDYQPWSLTILNAQHNQLFWNAAASDPTSRAVQLRGMRQYQLVTERVDETP</sequence>
<dbReference type="GO" id="GO:0008237">
    <property type="term" value="F:metallopeptidase activity"/>
    <property type="evidence" value="ECO:0007669"/>
    <property type="project" value="InterPro"/>
</dbReference>
<evidence type="ECO:0000313" key="2">
    <source>
        <dbReference type="Proteomes" id="UP000271098"/>
    </source>
</evidence>
<dbReference type="EMBL" id="UYRT01020709">
    <property type="protein sequence ID" value="VDK59415.1"/>
    <property type="molecule type" value="Genomic_DNA"/>
</dbReference>